<dbReference type="InterPro" id="IPR008240">
    <property type="entry name" value="Chorismate_mutase_periplasmic"/>
</dbReference>
<protein>
    <recommendedName>
        <fullName evidence="2">chorismate mutase</fullName>
        <ecNumber evidence="2">5.4.99.5</ecNumber>
    </recommendedName>
</protein>
<dbReference type="Gene3D" id="1.20.59.10">
    <property type="entry name" value="Chorismate mutase"/>
    <property type="match status" value="1"/>
</dbReference>
<dbReference type="NCBIfam" id="NF005965">
    <property type="entry name" value="PRK08055.1"/>
    <property type="match status" value="1"/>
</dbReference>
<comment type="pathway">
    <text evidence="1">Metabolic intermediate biosynthesis; prephenate biosynthesis; prephenate from chorismate: step 1/1.</text>
</comment>
<dbReference type="EMBL" id="PYMA01000004">
    <property type="protein sequence ID" value="PSW20171.1"/>
    <property type="molecule type" value="Genomic_DNA"/>
</dbReference>
<dbReference type="Pfam" id="PF01817">
    <property type="entry name" value="CM_2"/>
    <property type="match status" value="1"/>
</dbReference>
<dbReference type="SMART" id="SM00830">
    <property type="entry name" value="CM_2"/>
    <property type="match status" value="1"/>
</dbReference>
<dbReference type="InterPro" id="IPR002701">
    <property type="entry name" value="CM_II_prokaryot"/>
</dbReference>
<feature type="domain" description="Chorismate mutase" evidence="6">
    <location>
        <begin position="6"/>
        <end position="97"/>
    </location>
</feature>
<dbReference type="PANTHER" id="PTHR38041">
    <property type="entry name" value="CHORISMATE MUTASE"/>
    <property type="match status" value="1"/>
</dbReference>
<dbReference type="GO" id="GO:0046417">
    <property type="term" value="P:chorismate metabolic process"/>
    <property type="evidence" value="ECO:0007669"/>
    <property type="project" value="InterPro"/>
</dbReference>
<dbReference type="AlphaFoldDB" id="A0A2T3NVA7"/>
<dbReference type="InterPro" id="IPR036979">
    <property type="entry name" value="CM_dom_sf"/>
</dbReference>
<dbReference type="EC" id="5.4.99.5" evidence="2"/>
<accession>A0A2T3NVA7</accession>
<dbReference type="GO" id="GO:0004106">
    <property type="term" value="F:chorismate mutase activity"/>
    <property type="evidence" value="ECO:0007669"/>
    <property type="project" value="UniProtKB-EC"/>
</dbReference>
<sequence>MKKLITYTILVMSSLTVQAASQAESLFNTINERLSYMEDVALFKANNHLPIEDVEREKVVVKKAIDSAANHGLSPQQTKAFFQAQIAVAKAIQYRHRADWLSQPASNQPRDLHQVIRPELLTLGNQINVELAAYIEQNGKISAKQEDMFKQSITVKYVSESDKELLFNALKKIELK</sequence>
<evidence type="ECO:0000256" key="1">
    <source>
        <dbReference type="ARBA" id="ARBA00004817"/>
    </source>
</evidence>
<dbReference type="Proteomes" id="UP000241771">
    <property type="component" value="Unassembled WGS sequence"/>
</dbReference>
<dbReference type="PANTHER" id="PTHR38041:SF2">
    <property type="entry name" value="SECRETED CHORISMATE MUTASE"/>
    <property type="match status" value="1"/>
</dbReference>
<dbReference type="RefSeq" id="WP_107271874.1">
    <property type="nucleotide sequence ID" value="NZ_PYMA01000004.1"/>
</dbReference>
<dbReference type="GO" id="GO:0009697">
    <property type="term" value="P:salicylic acid biosynthetic process"/>
    <property type="evidence" value="ECO:0007669"/>
    <property type="project" value="TreeGrafter"/>
</dbReference>
<dbReference type="PROSITE" id="PS51168">
    <property type="entry name" value="CHORISMATE_MUT_2"/>
    <property type="match status" value="1"/>
</dbReference>
<dbReference type="InterPro" id="IPR036263">
    <property type="entry name" value="Chorismate_II_sf"/>
</dbReference>
<keyword evidence="4" id="KW-0413">Isomerase</keyword>
<dbReference type="NCBIfam" id="TIGR01806">
    <property type="entry name" value="CM_mono2"/>
    <property type="match status" value="1"/>
</dbReference>
<comment type="caution">
    <text evidence="7">The sequence shown here is derived from an EMBL/GenBank/DDBJ whole genome shotgun (WGS) entry which is preliminary data.</text>
</comment>
<evidence type="ECO:0000256" key="4">
    <source>
        <dbReference type="ARBA" id="ARBA00023235"/>
    </source>
</evidence>
<organism evidence="7 8">
    <name type="scientific">Photobacterium sanctipauli</name>
    <dbReference type="NCBI Taxonomy" id="1342794"/>
    <lineage>
        <taxon>Bacteria</taxon>
        <taxon>Pseudomonadati</taxon>
        <taxon>Pseudomonadota</taxon>
        <taxon>Gammaproteobacteria</taxon>
        <taxon>Vibrionales</taxon>
        <taxon>Vibrionaceae</taxon>
        <taxon>Photobacterium</taxon>
    </lineage>
</organism>
<gene>
    <name evidence="7" type="ORF">C9I98_08935</name>
</gene>
<dbReference type="SUPFAM" id="SSF48600">
    <property type="entry name" value="Chorismate mutase II"/>
    <property type="match status" value="1"/>
</dbReference>
<evidence type="ECO:0000313" key="8">
    <source>
        <dbReference type="Proteomes" id="UP000241771"/>
    </source>
</evidence>
<evidence type="ECO:0000313" key="7">
    <source>
        <dbReference type="EMBL" id="PSW20171.1"/>
    </source>
</evidence>
<dbReference type="UniPathway" id="UPA00120">
    <property type="reaction ID" value="UER00203"/>
</dbReference>
<name>A0A2T3NVA7_9GAMM</name>
<keyword evidence="8" id="KW-1185">Reference proteome</keyword>
<feature type="chain" id="PRO_5015569510" description="chorismate mutase" evidence="5">
    <location>
        <begin position="20"/>
        <end position="176"/>
    </location>
</feature>
<evidence type="ECO:0000256" key="5">
    <source>
        <dbReference type="SAM" id="SignalP"/>
    </source>
</evidence>
<evidence type="ECO:0000256" key="3">
    <source>
        <dbReference type="ARBA" id="ARBA00022729"/>
    </source>
</evidence>
<dbReference type="InterPro" id="IPR051331">
    <property type="entry name" value="Chorismate_mutase-related"/>
</dbReference>
<reference evidence="7 8" key="1">
    <citation type="submission" date="2018-01" db="EMBL/GenBank/DDBJ databases">
        <title>Whole genome sequencing of Histamine producing bacteria.</title>
        <authorList>
            <person name="Butler K."/>
        </authorList>
    </citation>
    <scope>NUCLEOTIDE SEQUENCE [LARGE SCALE GENOMIC DNA]</scope>
    <source>
        <strain evidence="7 8">DSM 100436</strain>
    </source>
</reference>
<keyword evidence="3 5" id="KW-0732">Signal</keyword>
<feature type="signal peptide" evidence="5">
    <location>
        <begin position="1"/>
        <end position="19"/>
    </location>
</feature>
<evidence type="ECO:0000256" key="2">
    <source>
        <dbReference type="ARBA" id="ARBA00012404"/>
    </source>
</evidence>
<proteinExistence type="predicted"/>
<evidence type="ECO:0000259" key="6">
    <source>
        <dbReference type="PROSITE" id="PS51168"/>
    </source>
</evidence>